<sequence length="132" mass="14614">MVNARRDQATWRVEWRNKAPRADFMRPTNNTLATAGAVMLDPSFGRMDKKLAAMRGVPQSVSDKLIFSVWIPARDLTAAFSEMEIMTSLISKLQPASCSNNVLQDYSKCGYQLCLPESGCLLQAGRTPGDDL</sequence>
<proteinExistence type="predicted"/>
<dbReference type="OrthoDB" id="165936at2759"/>
<reference evidence="1" key="1">
    <citation type="submission" date="2023-04" db="EMBL/GenBank/DDBJ databases">
        <title>Phytophthora lilii NBRC 32176.</title>
        <authorList>
            <person name="Ichikawa N."/>
            <person name="Sato H."/>
            <person name="Tonouchi N."/>
        </authorList>
    </citation>
    <scope>NUCLEOTIDE SEQUENCE</scope>
    <source>
        <strain evidence="1">NBRC 32176</strain>
    </source>
</reference>
<organism evidence="1 2">
    <name type="scientific">Phytophthora lilii</name>
    <dbReference type="NCBI Taxonomy" id="2077276"/>
    <lineage>
        <taxon>Eukaryota</taxon>
        <taxon>Sar</taxon>
        <taxon>Stramenopiles</taxon>
        <taxon>Oomycota</taxon>
        <taxon>Peronosporomycetes</taxon>
        <taxon>Peronosporales</taxon>
        <taxon>Peronosporaceae</taxon>
        <taxon>Phytophthora</taxon>
    </lineage>
</organism>
<dbReference type="AlphaFoldDB" id="A0A9W6WT78"/>
<evidence type="ECO:0000313" key="2">
    <source>
        <dbReference type="Proteomes" id="UP001165083"/>
    </source>
</evidence>
<accession>A0A9W6WT78</accession>
<dbReference type="Proteomes" id="UP001165083">
    <property type="component" value="Unassembled WGS sequence"/>
</dbReference>
<comment type="caution">
    <text evidence="1">The sequence shown here is derived from an EMBL/GenBank/DDBJ whole genome shotgun (WGS) entry which is preliminary data.</text>
</comment>
<protein>
    <submittedName>
        <fullName evidence="1">Unnamed protein product</fullName>
    </submittedName>
</protein>
<evidence type="ECO:0000313" key="1">
    <source>
        <dbReference type="EMBL" id="GMF16732.1"/>
    </source>
</evidence>
<gene>
    <name evidence="1" type="ORF">Plil01_000601400</name>
</gene>
<name>A0A9W6WT78_9STRA</name>
<dbReference type="EMBL" id="BSXW01000261">
    <property type="protein sequence ID" value="GMF16732.1"/>
    <property type="molecule type" value="Genomic_DNA"/>
</dbReference>
<keyword evidence="2" id="KW-1185">Reference proteome</keyword>